<dbReference type="InterPro" id="IPR001048">
    <property type="entry name" value="Asp/Glu/Uridylate_kinase"/>
</dbReference>
<name>A0A1L5FAI1_CLOKL</name>
<comment type="similarity">
    <text evidence="8">Belongs to the glutamate 5-kinase family.</text>
</comment>
<proteinExistence type="inferred from homology"/>
<dbReference type="PRINTS" id="PR00474">
    <property type="entry name" value="GLU5KINASE"/>
</dbReference>
<dbReference type="PANTHER" id="PTHR43654">
    <property type="entry name" value="GLUTAMATE 5-KINASE"/>
    <property type="match status" value="1"/>
</dbReference>
<evidence type="ECO:0000256" key="6">
    <source>
        <dbReference type="ARBA" id="ARBA00022777"/>
    </source>
</evidence>
<dbReference type="EC" id="2.7.2.11" evidence="8"/>
<dbReference type="GO" id="GO:0005829">
    <property type="term" value="C:cytosol"/>
    <property type="evidence" value="ECO:0007669"/>
    <property type="project" value="TreeGrafter"/>
</dbReference>
<comment type="function">
    <text evidence="8">Catalyzes the transfer of a phosphate group to glutamate to form L-glutamate 5-phosphate.</text>
</comment>
<dbReference type="InterPro" id="IPR036393">
    <property type="entry name" value="AceGlu_kinase-like_sf"/>
</dbReference>
<dbReference type="GO" id="GO:0005524">
    <property type="term" value="F:ATP binding"/>
    <property type="evidence" value="ECO:0007669"/>
    <property type="project" value="UniProtKB-KW"/>
</dbReference>
<dbReference type="PANTHER" id="PTHR43654:SF1">
    <property type="entry name" value="ISOPENTENYL PHOSPHATE KINASE"/>
    <property type="match status" value="1"/>
</dbReference>
<dbReference type="HAMAP" id="MF_00456">
    <property type="entry name" value="ProB"/>
    <property type="match status" value="1"/>
</dbReference>
<evidence type="ECO:0000256" key="4">
    <source>
        <dbReference type="ARBA" id="ARBA00022679"/>
    </source>
</evidence>
<dbReference type="GO" id="GO:0004349">
    <property type="term" value="F:glutamate 5-kinase activity"/>
    <property type="evidence" value="ECO:0007669"/>
    <property type="project" value="UniProtKB-UniRule"/>
</dbReference>
<evidence type="ECO:0000313" key="10">
    <source>
        <dbReference type="EMBL" id="APM40028.1"/>
    </source>
</evidence>
<feature type="binding site" evidence="8">
    <location>
        <begin position="224"/>
        <end position="230"/>
    </location>
    <ligand>
        <name>ATP</name>
        <dbReference type="ChEBI" id="CHEBI:30616"/>
    </ligand>
</feature>
<dbReference type="UniPathway" id="UPA00098">
    <property type="reaction ID" value="UER00359"/>
</dbReference>
<dbReference type="Proteomes" id="UP000184604">
    <property type="component" value="Chromosome"/>
</dbReference>
<feature type="binding site" evidence="8">
    <location>
        <begin position="182"/>
        <end position="183"/>
    </location>
    <ligand>
        <name>ATP</name>
        <dbReference type="ChEBI" id="CHEBI:30616"/>
    </ligand>
</feature>
<keyword evidence="1 8" id="KW-0963">Cytoplasm</keyword>
<evidence type="ECO:0000256" key="3">
    <source>
        <dbReference type="ARBA" id="ARBA00022650"/>
    </source>
</evidence>
<dbReference type="InterPro" id="IPR001057">
    <property type="entry name" value="Glu/AcGlu_kinase"/>
</dbReference>
<dbReference type="GO" id="GO:0055129">
    <property type="term" value="P:L-proline biosynthetic process"/>
    <property type="evidence" value="ECO:0007669"/>
    <property type="project" value="UniProtKB-UniRule"/>
</dbReference>
<dbReference type="NCBIfam" id="TIGR01027">
    <property type="entry name" value="proB"/>
    <property type="match status" value="1"/>
</dbReference>
<dbReference type="InterPro" id="IPR041739">
    <property type="entry name" value="G5K_ProB"/>
</dbReference>
<keyword evidence="3 8" id="KW-0641">Proline biosynthesis</keyword>
<comment type="subcellular location">
    <subcellularLocation>
        <location evidence="8">Cytoplasm</location>
    </subcellularLocation>
</comment>
<gene>
    <name evidence="8" type="primary">proB</name>
    <name evidence="10" type="ORF">BS101_15420</name>
</gene>
<evidence type="ECO:0000256" key="8">
    <source>
        <dbReference type="HAMAP-Rule" id="MF_00456"/>
    </source>
</evidence>
<evidence type="ECO:0000256" key="1">
    <source>
        <dbReference type="ARBA" id="ARBA00022490"/>
    </source>
</evidence>
<dbReference type="PIRSF" id="PIRSF000729">
    <property type="entry name" value="GK"/>
    <property type="match status" value="1"/>
</dbReference>
<keyword evidence="2 8" id="KW-0028">Amino-acid biosynthesis</keyword>
<feature type="binding site" evidence="8">
    <location>
        <position position="23"/>
    </location>
    <ligand>
        <name>ATP</name>
        <dbReference type="ChEBI" id="CHEBI:30616"/>
    </ligand>
</feature>
<feature type="binding site" evidence="8">
    <location>
        <position position="150"/>
    </location>
    <ligand>
        <name>substrate</name>
    </ligand>
</feature>
<keyword evidence="6 8" id="KW-0418">Kinase</keyword>
<dbReference type="InterPro" id="IPR019797">
    <property type="entry name" value="Glutamate_5-kinase_CS"/>
</dbReference>
<comment type="pathway">
    <text evidence="8">Amino-acid biosynthesis; L-proline biosynthesis; L-glutamate 5-semialdehyde from L-glutamate: step 1/2.</text>
</comment>
<evidence type="ECO:0000259" key="9">
    <source>
        <dbReference type="Pfam" id="PF00696"/>
    </source>
</evidence>
<keyword evidence="4 8" id="KW-0808">Transferase</keyword>
<dbReference type="CDD" id="cd04242">
    <property type="entry name" value="AAK_G5K_ProB"/>
    <property type="match status" value="1"/>
</dbReference>
<keyword evidence="5 8" id="KW-0547">Nucleotide-binding</keyword>
<feature type="binding site" evidence="8">
    <location>
        <position position="63"/>
    </location>
    <ligand>
        <name>substrate</name>
    </ligand>
</feature>
<dbReference type="OrthoDB" id="9804434at2"/>
<dbReference type="FunFam" id="3.40.1160.10:FF:000018">
    <property type="entry name" value="Glutamate 5-kinase"/>
    <property type="match status" value="1"/>
</dbReference>
<evidence type="ECO:0000313" key="11">
    <source>
        <dbReference type="Proteomes" id="UP000184604"/>
    </source>
</evidence>
<protein>
    <recommendedName>
        <fullName evidence="8">Glutamate 5-kinase</fullName>
        <ecNumber evidence="8">2.7.2.11</ecNumber>
    </recommendedName>
    <alternativeName>
        <fullName evidence="8">Gamma-glutamyl kinase</fullName>
        <shortName evidence="8">GK</shortName>
    </alternativeName>
</protein>
<feature type="binding site" evidence="8">
    <location>
        <position position="162"/>
    </location>
    <ligand>
        <name>substrate</name>
    </ligand>
</feature>
<dbReference type="InterPro" id="IPR005715">
    <property type="entry name" value="Glu_5kinase/COase_Synthase"/>
</dbReference>
<evidence type="ECO:0000256" key="7">
    <source>
        <dbReference type="ARBA" id="ARBA00022840"/>
    </source>
</evidence>
<reference evidence="10 11" key="1">
    <citation type="submission" date="2016-12" db="EMBL/GenBank/DDBJ databases">
        <title>Complete genome sequence of Clostridium kluyveri JZZ isolated from the pit mud of a Chinese flavor liquor-making factory.</title>
        <authorList>
            <person name="Wang Y."/>
        </authorList>
    </citation>
    <scope>NUCLEOTIDE SEQUENCE [LARGE SCALE GENOMIC DNA]</scope>
    <source>
        <strain evidence="10 11">JZZ</strain>
    </source>
</reference>
<organism evidence="10 11">
    <name type="scientific">Clostridium kluyveri</name>
    <dbReference type="NCBI Taxonomy" id="1534"/>
    <lineage>
        <taxon>Bacteria</taxon>
        <taxon>Bacillati</taxon>
        <taxon>Bacillota</taxon>
        <taxon>Clostridia</taxon>
        <taxon>Eubacteriales</taxon>
        <taxon>Clostridiaceae</taxon>
        <taxon>Clostridium</taxon>
    </lineage>
</organism>
<dbReference type="AlphaFoldDB" id="A0A1L5FAI1"/>
<keyword evidence="7 8" id="KW-0067">ATP-binding</keyword>
<dbReference type="Pfam" id="PF00696">
    <property type="entry name" value="AA_kinase"/>
    <property type="match status" value="1"/>
</dbReference>
<comment type="catalytic activity">
    <reaction evidence="8">
        <text>L-glutamate + ATP = L-glutamyl 5-phosphate + ADP</text>
        <dbReference type="Rhea" id="RHEA:14877"/>
        <dbReference type="ChEBI" id="CHEBI:29985"/>
        <dbReference type="ChEBI" id="CHEBI:30616"/>
        <dbReference type="ChEBI" id="CHEBI:58274"/>
        <dbReference type="ChEBI" id="CHEBI:456216"/>
        <dbReference type="EC" id="2.7.2.11"/>
    </reaction>
</comment>
<dbReference type="InterPro" id="IPR011529">
    <property type="entry name" value="Glu_5kinase"/>
</dbReference>
<dbReference type="Gene3D" id="3.40.1160.10">
    <property type="entry name" value="Acetylglutamate kinase-like"/>
    <property type="match status" value="2"/>
</dbReference>
<dbReference type="EMBL" id="CP018335">
    <property type="protein sequence ID" value="APM40028.1"/>
    <property type="molecule type" value="Genomic_DNA"/>
</dbReference>
<evidence type="ECO:0000256" key="2">
    <source>
        <dbReference type="ARBA" id="ARBA00022605"/>
    </source>
</evidence>
<dbReference type="PROSITE" id="PS00902">
    <property type="entry name" value="GLUTAMATE_5_KINASE"/>
    <property type="match status" value="1"/>
</dbReference>
<sequence length="272" mass="29613">MSIEEKIDNREKRLLNAKKIVIKVGTSTLINEDGVVDFHRIKNIVEEICYLQNQGKNMVLVTSGAIGVGVLKMGLERKPKNICEKQAAAAIGQGILLRIYEKEFAIYEKIIAQLLLTKNDLEDRDKCIHAQNTFNELLRRGVIPIINENDAVAVEEIKFGDNDTLSALIAKTIGADLLILLSDIDGLYSSDPRIDKNANMISYVDTITEDIESCGSDSRGDLGTGGMCTKIKAAKIALSSGVSMVIANGAKDNIIKDIVSCKKVGTLFAASK</sequence>
<accession>A0A1L5FAI1</accession>
<dbReference type="SUPFAM" id="SSF53633">
    <property type="entry name" value="Carbamate kinase-like"/>
    <property type="match status" value="1"/>
</dbReference>
<feature type="domain" description="Aspartate/glutamate/uridylate kinase" evidence="9">
    <location>
        <begin position="18"/>
        <end position="248"/>
    </location>
</feature>
<evidence type="ECO:0000256" key="5">
    <source>
        <dbReference type="ARBA" id="ARBA00022741"/>
    </source>
</evidence>